<dbReference type="Gene3D" id="1.10.1220.10">
    <property type="entry name" value="Met repressor-like"/>
    <property type="match status" value="1"/>
</dbReference>
<dbReference type="InterPro" id="IPR053853">
    <property type="entry name" value="FitA-like_RHH"/>
</dbReference>
<dbReference type="Pfam" id="PF22513">
    <property type="entry name" value="FitA-like_RHH"/>
    <property type="match status" value="1"/>
</dbReference>
<dbReference type="InterPro" id="IPR013321">
    <property type="entry name" value="Arc_rbn_hlx_hlx"/>
</dbReference>
<dbReference type="InterPro" id="IPR010985">
    <property type="entry name" value="Ribbon_hlx_hlx"/>
</dbReference>
<dbReference type="Proteomes" id="UP001323798">
    <property type="component" value="Chromosome"/>
</dbReference>
<name>A0ABZ0SL72_9MICO</name>
<accession>A0ABZ0SL72</accession>
<dbReference type="GO" id="GO:0003677">
    <property type="term" value="F:DNA binding"/>
    <property type="evidence" value="ECO:0007669"/>
    <property type="project" value="UniProtKB-KW"/>
</dbReference>
<feature type="domain" description="Antitoxin FitA-like ribbon-helix-helix" evidence="2">
    <location>
        <begin position="2"/>
        <end position="40"/>
    </location>
</feature>
<dbReference type="RefSeq" id="WP_320942084.1">
    <property type="nucleotide sequence ID" value="NZ_BAABEU010000001.1"/>
</dbReference>
<evidence type="ECO:0000313" key="3">
    <source>
        <dbReference type="EMBL" id="WPR89368.1"/>
    </source>
</evidence>
<evidence type="ECO:0000259" key="2">
    <source>
        <dbReference type="Pfam" id="PF22513"/>
    </source>
</evidence>
<gene>
    <name evidence="3" type="ORF">SM116_16650</name>
</gene>
<keyword evidence="4" id="KW-1185">Reference proteome</keyword>
<feature type="region of interest" description="Disordered" evidence="1">
    <location>
        <begin position="59"/>
        <end position="78"/>
    </location>
</feature>
<sequence length="78" mass="8714">MATIVVRNLPEDVRENLRLRAQRHHQSMEAEVRAILSEAVADIDPVLAWLDESAQIREETGGVDLPQPSRTAARDVSL</sequence>
<organism evidence="3 4">
    <name type="scientific">Microbacterium rhizosphaerae</name>
    <dbReference type="NCBI Taxonomy" id="1678237"/>
    <lineage>
        <taxon>Bacteria</taxon>
        <taxon>Bacillati</taxon>
        <taxon>Actinomycetota</taxon>
        <taxon>Actinomycetes</taxon>
        <taxon>Micrococcales</taxon>
        <taxon>Microbacteriaceae</taxon>
        <taxon>Microbacterium</taxon>
    </lineage>
</organism>
<evidence type="ECO:0000313" key="4">
    <source>
        <dbReference type="Proteomes" id="UP001323798"/>
    </source>
</evidence>
<keyword evidence="3" id="KW-0238">DNA-binding</keyword>
<protein>
    <submittedName>
        <fullName evidence="3">Arc family DNA-binding protein</fullName>
    </submittedName>
</protein>
<reference evidence="3 4" key="1">
    <citation type="submission" date="2023-11" db="EMBL/GenBank/DDBJ databases">
        <title>Genome sequence of Microbacterium rhizosphaerae KACC 19337.</title>
        <authorList>
            <person name="Choi H."/>
            <person name="Kim S."/>
            <person name="Kim Y."/>
            <person name="Kwon S.-W."/>
            <person name="Heo J."/>
        </authorList>
    </citation>
    <scope>NUCLEOTIDE SEQUENCE [LARGE SCALE GENOMIC DNA]</scope>
    <source>
        <strain evidence="3 4">KACC 19337</strain>
    </source>
</reference>
<dbReference type="EMBL" id="CP139368">
    <property type="protein sequence ID" value="WPR89368.1"/>
    <property type="molecule type" value="Genomic_DNA"/>
</dbReference>
<proteinExistence type="predicted"/>
<dbReference type="SUPFAM" id="SSF47598">
    <property type="entry name" value="Ribbon-helix-helix"/>
    <property type="match status" value="1"/>
</dbReference>
<evidence type="ECO:0000256" key="1">
    <source>
        <dbReference type="SAM" id="MobiDB-lite"/>
    </source>
</evidence>